<accession>A0A2I0XFY5</accession>
<reference evidence="2 3" key="1">
    <citation type="journal article" date="2016" name="Sci. Rep.">
        <title>The Dendrobium catenatum Lindl. genome sequence provides insights into polysaccharide synthase, floral development and adaptive evolution.</title>
        <authorList>
            <person name="Zhang G.Q."/>
            <person name="Xu Q."/>
            <person name="Bian C."/>
            <person name="Tsai W.C."/>
            <person name="Yeh C.M."/>
            <person name="Liu K.W."/>
            <person name="Yoshida K."/>
            <person name="Zhang L.S."/>
            <person name="Chang S.B."/>
            <person name="Chen F."/>
            <person name="Shi Y."/>
            <person name="Su Y.Y."/>
            <person name="Zhang Y.Q."/>
            <person name="Chen L.J."/>
            <person name="Yin Y."/>
            <person name="Lin M."/>
            <person name="Huang H."/>
            <person name="Deng H."/>
            <person name="Wang Z.W."/>
            <person name="Zhu S.L."/>
            <person name="Zhao X."/>
            <person name="Deng C."/>
            <person name="Niu S.C."/>
            <person name="Huang J."/>
            <person name="Wang M."/>
            <person name="Liu G.H."/>
            <person name="Yang H.J."/>
            <person name="Xiao X.J."/>
            <person name="Hsiao Y.Y."/>
            <person name="Wu W.L."/>
            <person name="Chen Y.Y."/>
            <person name="Mitsuda N."/>
            <person name="Ohme-Takagi M."/>
            <person name="Luo Y.B."/>
            <person name="Van de Peer Y."/>
            <person name="Liu Z.J."/>
        </authorList>
    </citation>
    <scope>NUCLEOTIDE SEQUENCE [LARGE SCALE GENOMIC DNA]</scope>
    <source>
        <tissue evidence="2">The whole plant</tissue>
    </source>
</reference>
<protein>
    <submittedName>
        <fullName evidence="2">Clathrin assembly protein</fullName>
    </submittedName>
</protein>
<evidence type="ECO:0000259" key="1">
    <source>
        <dbReference type="Pfam" id="PF07651"/>
    </source>
</evidence>
<dbReference type="InterPro" id="IPR011417">
    <property type="entry name" value="ANTH_dom"/>
</dbReference>
<proteinExistence type="predicted"/>
<dbReference type="Pfam" id="PF07651">
    <property type="entry name" value="ANTH"/>
    <property type="match status" value="1"/>
</dbReference>
<dbReference type="Proteomes" id="UP000233837">
    <property type="component" value="Unassembled WGS sequence"/>
</dbReference>
<dbReference type="GO" id="GO:0005545">
    <property type="term" value="F:1-phosphatidylinositol binding"/>
    <property type="evidence" value="ECO:0007669"/>
    <property type="project" value="InterPro"/>
</dbReference>
<organism evidence="2 3">
    <name type="scientific">Dendrobium catenatum</name>
    <dbReference type="NCBI Taxonomy" id="906689"/>
    <lineage>
        <taxon>Eukaryota</taxon>
        <taxon>Viridiplantae</taxon>
        <taxon>Streptophyta</taxon>
        <taxon>Embryophyta</taxon>
        <taxon>Tracheophyta</taxon>
        <taxon>Spermatophyta</taxon>
        <taxon>Magnoliopsida</taxon>
        <taxon>Liliopsida</taxon>
        <taxon>Asparagales</taxon>
        <taxon>Orchidaceae</taxon>
        <taxon>Epidendroideae</taxon>
        <taxon>Malaxideae</taxon>
        <taxon>Dendrobiinae</taxon>
        <taxon>Dendrobium</taxon>
    </lineage>
</organism>
<dbReference type="SUPFAM" id="SSF89009">
    <property type="entry name" value="GAT-like domain"/>
    <property type="match status" value="1"/>
</dbReference>
<name>A0A2I0XFY5_9ASPA</name>
<feature type="domain" description="AP180 N-terminal homology (ANTH)" evidence="1">
    <location>
        <begin position="3"/>
        <end position="53"/>
    </location>
</feature>
<dbReference type="GO" id="GO:0030276">
    <property type="term" value="F:clathrin binding"/>
    <property type="evidence" value="ECO:0007669"/>
    <property type="project" value="InterPro"/>
</dbReference>
<evidence type="ECO:0000313" key="3">
    <source>
        <dbReference type="Proteomes" id="UP000233837"/>
    </source>
</evidence>
<dbReference type="GO" id="GO:0030136">
    <property type="term" value="C:clathrin-coated vesicle"/>
    <property type="evidence" value="ECO:0007669"/>
    <property type="project" value="InterPro"/>
</dbReference>
<dbReference type="AlphaFoldDB" id="A0A2I0XFY5"/>
<sequence>MLAKMQDLLELLMQIQPYDDRMEVGLILEVMNCVIIEIFEIYSYICRGITGFLVDVLGSDVFDSSASHTAAASSKEKMVVPFEE</sequence>
<evidence type="ECO:0000313" key="2">
    <source>
        <dbReference type="EMBL" id="PKU86823.1"/>
    </source>
</evidence>
<dbReference type="Gene3D" id="1.20.58.150">
    <property type="entry name" value="ANTH domain"/>
    <property type="match status" value="1"/>
</dbReference>
<dbReference type="GO" id="GO:0048268">
    <property type="term" value="P:clathrin coat assembly"/>
    <property type="evidence" value="ECO:0007669"/>
    <property type="project" value="InterPro"/>
</dbReference>
<dbReference type="EMBL" id="KZ501915">
    <property type="protein sequence ID" value="PKU86823.1"/>
    <property type="molecule type" value="Genomic_DNA"/>
</dbReference>
<dbReference type="STRING" id="906689.A0A2I0XFY5"/>
<dbReference type="InterPro" id="IPR014712">
    <property type="entry name" value="ANTH_dom_sf"/>
</dbReference>
<reference evidence="2 3" key="2">
    <citation type="journal article" date="2017" name="Nature">
        <title>The Apostasia genome and the evolution of orchids.</title>
        <authorList>
            <person name="Zhang G.Q."/>
            <person name="Liu K.W."/>
            <person name="Li Z."/>
            <person name="Lohaus R."/>
            <person name="Hsiao Y.Y."/>
            <person name="Niu S.C."/>
            <person name="Wang J.Y."/>
            <person name="Lin Y.C."/>
            <person name="Xu Q."/>
            <person name="Chen L.J."/>
            <person name="Yoshida K."/>
            <person name="Fujiwara S."/>
            <person name="Wang Z.W."/>
            <person name="Zhang Y.Q."/>
            <person name="Mitsuda N."/>
            <person name="Wang M."/>
            <person name="Liu G.H."/>
            <person name="Pecoraro L."/>
            <person name="Huang H.X."/>
            <person name="Xiao X.J."/>
            <person name="Lin M."/>
            <person name="Wu X.Y."/>
            <person name="Wu W.L."/>
            <person name="Chen Y.Y."/>
            <person name="Chang S.B."/>
            <person name="Sakamoto S."/>
            <person name="Ohme-Takagi M."/>
            <person name="Yagi M."/>
            <person name="Zeng S.J."/>
            <person name="Shen C.Y."/>
            <person name="Yeh C.M."/>
            <person name="Luo Y.B."/>
            <person name="Tsai W.C."/>
            <person name="Van de Peer Y."/>
            <person name="Liu Z.J."/>
        </authorList>
    </citation>
    <scope>NUCLEOTIDE SEQUENCE [LARGE SCALE GENOMIC DNA]</scope>
    <source>
        <tissue evidence="2">The whole plant</tissue>
    </source>
</reference>
<keyword evidence="3" id="KW-1185">Reference proteome</keyword>
<gene>
    <name evidence="2" type="ORF">MA16_Dca022483</name>
</gene>